<dbReference type="Pfam" id="PF14976">
    <property type="entry name" value="YPEH2ZP"/>
    <property type="match status" value="1"/>
</dbReference>
<sequence length="153" mass="17544">MVKTPQTLSTGRKVLLLSCKHCQTLLTDRAMKAMLVARPSVHLYSTDWEPMNCKSAVDEQDRLRISCSCELQRTACSCCGNIVGYYIVHPCNRCISQNTNGHKWVFHLEDVEEVSRLNLHGNGYLYWDTLKSNEPDDLLFLVKSYPNHIVINR</sequence>
<dbReference type="Proteomes" id="UP001479436">
    <property type="component" value="Unassembled WGS sequence"/>
</dbReference>
<comment type="caution">
    <text evidence="2">The sequence shown here is derived from an EMBL/GenBank/DDBJ whole genome shotgun (WGS) entry which is preliminary data.</text>
</comment>
<name>A0ABR2VTQ8_9FUNG</name>
<dbReference type="EMBL" id="JASJQH010007777">
    <property type="protein sequence ID" value="KAK9701862.1"/>
    <property type="molecule type" value="Genomic_DNA"/>
</dbReference>
<proteinExistence type="inferred from homology"/>
<dbReference type="PANTHER" id="PTHR31841">
    <property type="entry name" value="PROTEIN FAM72A-RELATED"/>
    <property type="match status" value="1"/>
</dbReference>
<evidence type="ECO:0008006" key="4">
    <source>
        <dbReference type="Google" id="ProtNLM"/>
    </source>
</evidence>
<accession>A0ABR2VTQ8</accession>
<evidence type="ECO:0000313" key="3">
    <source>
        <dbReference type="Proteomes" id="UP001479436"/>
    </source>
</evidence>
<dbReference type="InterPro" id="IPR026768">
    <property type="entry name" value="YPEH2ZP"/>
</dbReference>
<evidence type="ECO:0000313" key="2">
    <source>
        <dbReference type="EMBL" id="KAK9701862.1"/>
    </source>
</evidence>
<gene>
    <name evidence="2" type="ORF">K7432_011533</name>
</gene>
<keyword evidence="3" id="KW-1185">Reference proteome</keyword>
<protein>
    <recommendedName>
        <fullName evidence="4">Protein FAM72A</fullName>
    </recommendedName>
</protein>
<dbReference type="PANTHER" id="PTHR31841:SF1">
    <property type="entry name" value="PROTEIN FAM72A-RELATED"/>
    <property type="match status" value="1"/>
</dbReference>
<comment type="similarity">
    <text evidence="1">Belongs to the FAM72 family.</text>
</comment>
<reference evidence="2 3" key="1">
    <citation type="submission" date="2023-04" db="EMBL/GenBank/DDBJ databases">
        <title>Genome of Basidiobolus ranarum AG-B5.</title>
        <authorList>
            <person name="Stajich J.E."/>
            <person name="Carter-House D."/>
            <person name="Gryganskyi A."/>
        </authorList>
    </citation>
    <scope>NUCLEOTIDE SEQUENCE [LARGE SCALE GENOMIC DNA]</scope>
    <source>
        <strain evidence="2 3">AG-B5</strain>
    </source>
</reference>
<evidence type="ECO:0000256" key="1">
    <source>
        <dbReference type="ARBA" id="ARBA00006888"/>
    </source>
</evidence>
<organism evidence="2 3">
    <name type="scientific">Basidiobolus ranarum</name>
    <dbReference type="NCBI Taxonomy" id="34480"/>
    <lineage>
        <taxon>Eukaryota</taxon>
        <taxon>Fungi</taxon>
        <taxon>Fungi incertae sedis</taxon>
        <taxon>Zoopagomycota</taxon>
        <taxon>Entomophthoromycotina</taxon>
        <taxon>Basidiobolomycetes</taxon>
        <taxon>Basidiobolales</taxon>
        <taxon>Basidiobolaceae</taxon>
        <taxon>Basidiobolus</taxon>
    </lineage>
</organism>